<protein>
    <submittedName>
        <fullName evidence="2">Uncharacterized protein</fullName>
    </submittedName>
</protein>
<reference evidence="2 3" key="1">
    <citation type="journal article" date="2019" name="Int. J. Syst. Evol. Microbiol.">
        <title>The Global Catalogue of Microorganisms (GCM) 10K type strain sequencing project: providing services to taxonomists for standard genome sequencing and annotation.</title>
        <authorList>
            <consortium name="The Broad Institute Genomics Platform"/>
            <consortium name="The Broad Institute Genome Sequencing Center for Infectious Disease"/>
            <person name="Wu L."/>
            <person name="Ma J."/>
        </authorList>
    </citation>
    <scope>NUCLEOTIDE SEQUENCE [LARGE SCALE GENOMIC DNA]</scope>
    <source>
        <strain evidence="2 3">JCM 14969</strain>
    </source>
</reference>
<organism evidence="2 3">
    <name type="scientific">Kribbella sancticallisti</name>
    <dbReference type="NCBI Taxonomy" id="460087"/>
    <lineage>
        <taxon>Bacteria</taxon>
        <taxon>Bacillati</taxon>
        <taxon>Actinomycetota</taxon>
        <taxon>Actinomycetes</taxon>
        <taxon>Propionibacteriales</taxon>
        <taxon>Kribbellaceae</taxon>
        <taxon>Kribbella</taxon>
    </lineage>
</organism>
<dbReference type="RefSeq" id="WP_344218035.1">
    <property type="nucleotide sequence ID" value="NZ_BAAAOS010000037.1"/>
</dbReference>
<proteinExistence type="predicted"/>
<name>A0ABN2DYF3_9ACTN</name>
<accession>A0ABN2DYF3</accession>
<dbReference type="EMBL" id="BAAAOS010000037">
    <property type="protein sequence ID" value="GAA1590757.1"/>
    <property type="molecule type" value="Genomic_DNA"/>
</dbReference>
<feature type="chain" id="PRO_5046296305" evidence="1">
    <location>
        <begin position="29"/>
        <end position="305"/>
    </location>
</feature>
<evidence type="ECO:0000256" key="1">
    <source>
        <dbReference type="SAM" id="SignalP"/>
    </source>
</evidence>
<comment type="caution">
    <text evidence="2">The sequence shown here is derived from an EMBL/GenBank/DDBJ whole genome shotgun (WGS) entry which is preliminary data.</text>
</comment>
<gene>
    <name evidence="2" type="ORF">GCM10009789_50620</name>
</gene>
<evidence type="ECO:0000313" key="3">
    <source>
        <dbReference type="Proteomes" id="UP001500393"/>
    </source>
</evidence>
<sequence>MKLRRTISLAGAAGLALTLGSTLAPANAAVADANAPCSLHLGSVTAAGAHTSRVITAGASPTVGAVRTTAGVYQPGQVKHTTTFSFVPKPVGDLRAGMTVFGGALYNTGYGTRANGDLDPNHPLVQRRVGGGWSDWRWIEQSVHKPAGSTQPLRSTLYAQNTGGTFHRWTKENGAWRSTGGIGGLTTMKSFTLISRSLTHDTFLANNRNGGLYTVRIPTSQPFSPQGTPVRTATWQGLDQLIAAPCGAAGTVLLGIDRDTKSAYLYTLGHASGTSTVIKGLGKVPGTFADPHYFRFAPDHDTLNG</sequence>
<keyword evidence="1" id="KW-0732">Signal</keyword>
<keyword evidence="3" id="KW-1185">Reference proteome</keyword>
<dbReference type="Proteomes" id="UP001500393">
    <property type="component" value="Unassembled WGS sequence"/>
</dbReference>
<feature type="signal peptide" evidence="1">
    <location>
        <begin position="1"/>
        <end position="28"/>
    </location>
</feature>
<evidence type="ECO:0000313" key="2">
    <source>
        <dbReference type="EMBL" id="GAA1590757.1"/>
    </source>
</evidence>